<evidence type="ECO:0008006" key="6">
    <source>
        <dbReference type="Google" id="ProtNLM"/>
    </source>
</evidence>
<evidence type="ECO:0000256" key="3">
    <source>
        <dbReference type="ARBA" id="ARBA00022679"/>
    </source>
</evidence>
<dbReference type="GO" id="GO:0016757">
    <property type="term" value="F:glycosyltransferase activity"/>
    <property type="evidence" value="ECO:0007669"/>
    <property type="project" value="UniProtKB-KW"/>
</dbReference>
<evidence type="ECO:0000256" key="2">
    <source>
        <dbReference type="ARBA" id="ARBA00022676"/>
    </source>
</evidence>
<comment type="similarity">
    <text evidence="1">Belongs to the glycosyltransferase group 1 family. Glycosyltransferase 4 subfamily.</text>
</comment>
<evidence type="ECO:0000313" key="4">
    <source>
        <dbReference type="EMBL" id="TQL49408.1"/>
    </source>
</evidence>
<gene>
    <name evidence="4" type="ORF">FB467_0478</name>
</gene>
<keyword evidence="2" id="KW-0328">Glycosyltransferase</keyword>
<proteinExistence type="inferred from homology"/>
<evidence type="ECO:0000256" key="1">
    <source>
        <dbReference type="ARBA" id="ARBA00009481"/>
    </source>
</evidence>
<accession>A0A542YMS8</accession>
<keyword evidence="5" id="KW-1185">Reference proteome</keyword>
<comment type="caution">
    <text evidence="4">The sequence shown here is derived from an EMBL/GenBank/DDBJ whole genome shotgun (WGS) entry which is preliminary data.</text>
</comment>
<dbReference type="PANTHER" id="PTHR12526">
    <property type="entry name" value="GLYCOSYLTRANSFERASE"/>
    <property type="match status" value="1"/>
</dbReference>
<sequence length="708" mass="76834">MLLLASRASAFRSGLPWQDAKLTVRLRGGCPEPVGDVGYPVRELRPAPAGGRAALRATVVRAAAAVTARRAGLDPDWLWTLKRDRTLHRMLRGADLVVSLDEDTDRALGLVPELYEGTPLVPYAEHPRLREGARALADLVSELWEFVTARPERRPAEEAEVASLRALARRAGAAGVPPVLLPTGDLADALRWLPSVLGPLEAAHLVLTVVDALGPWARLRESPEVGTTGLAALRANALLWVVEHDAQAPDDAELAEAVQAALTGADRALADGDRLGARHRLADALGVTFHRERHAETLSSPLVEDTADFLRPLWSSATMRELVGGGSRPVVTPGKRGGGRPRVLVLGGAYGTFHPPVVAALSEVASVQVRGPRQIARFLGQRLPDPQVLEALAVLRGCGPAADEPDPWGAHALDKEIRDALVPRLRRTDAVFSDWADRLTVWASHLVPRGVRFVIRIHSLDALDPWFHLVDWTAVDQVLVVSEPLRSLVVRLLGAIGAEVPVDVVDNLAALAEVDRPKGEEARTTLGMIGWGRRVKDPLWALDLLAREPSWRMVFIGADLGHGFSGRSVTYNDEVRRRLLDPAIGDRVEFVGWTDDIARHLRRVGVILSTSRRESWHLGLVEGAASGAVPVVRQWPLLASLGGARALFPPDWVVTDLAEAEARVRAVTDPAAWEDARRRAQVEAVGLFDPARAAERYRELILGPLLPG</sequence>
<dbReference type="Proteomes" id="UP000319516">
    <property type="component" value="Unassembled WGS sequence"/>
</dbReference>
<name>A0A542YMS8_9MICO</name>
<organism evidence="4 5">
    <name type="scientific">Ornithinicoccus hortensis</name>
    <dbReference type="NCBI Taxonomy" id="82346"/>
    <lineage>
        <taxon>Bacteria</taxon>
        <taxon>Bacillati</taxon>
        <taxon>Actinomycetota</taxon>
        <taxon>Actinomycetes</taxon>
        <taxon>Micrococcales</taxon>
        <taxon>Intrasporangiaceae</taxon>
        <taxon>Ornithinicoccus</taxon>
    </lineage>
</organism>
<protein>
    <recommendedName>
        <fullName evidence="6">Glycosyltransferase involved in cell wall biosynthesis</fullName>
    </recommendedName>
</protein>
<dbReference type="AlphaFoldDB" id="A0A542YMS8"/>
<dbReference type="Gene3D" id="3.40.50.2000">
    <property type="entry name" value="Glycogen Phosphorylase B"/>
    <property type="match status" value="1"/>
</dbReference>
<dbReference type="EMBL" id="VFOP01000001">
    <property type="protein sequence ID" value="TQL49408.1"/>
    <property type="molecule type" value="Genomic_DNA"/>
</dbReference>
<evidence type="ECO:0000313" key="5">
    <source>
        <dbReference type="Proteomes" id="UP000319516"/>
    </source>
</evidence>
<dbReference type="SUPFAM" id="SSF53756">
    <property type="entry name" value="UDP-Glycosyltransferase/glycogen phosphorylase"/>
    <property type="match status" value="1"/>
</dbReference>
<keyword evidence="3" id="KW-0808">Transferase</keyword>
<dbReference type="PANTHER" id="PTHR12526:SF640">
    <property type="entry name" value="COLANIC ACID BIOSYNTHESIS GLYCOSYLTRANSFERASE WCAL-RELATED"/>
    <property type="match status" value="1"/>
</dbReference>
<reference evidence="4 5" key="1">
    <citation type="submission" date="2019-06" db="EMBL/GenBank/DDBJ databases">
        <title>Sequencing the genomes of 1000 actinobacteria strains.</title>
        <authorList>
            <person name="Klenk H.-P."/>
        </authorList>
    </citation>
    <scope>NUCLEOTIDE SEQUENCE [LARGE SCALE GENOMIC DNA]</scope>
    <source>
        <strain evidence="4 5">DSM 12335</strain>
    </source>
</reference>